<dbReference type="NCBIfam" id="TIGR01905">
    <property type="entry name" value="paired_CXXCH_1"/>
    <property type="match status" value="1"/>
</dbReference>
<dbReference type="InterPro" id="IPR036280">
    <property type="entry name" value="Multihaem_cyt_sf"/>
</dbReference>
<dbReference type="AlphaFoldDB" id="A0A3B1B9J7"/>
<proteinExistence type="predicted"/>
<reference evidence="2" key="1">
    <citation type="submission" date="2018-06" db="EMBL/GenBank/DDBJ databases">
        <authorList>
            <person name="Zhirakovskaya E."/>
        </authorList>
    </citation>
    <scope>NUCLEOTIDE SEQUENCE</scope>
</reference>
<feature type="domain" description="Doubled CXXCH motif" evidence="1">
    <location>
        <begin position="262"/>
        <end position="297"/>
    </location>
</feature>
<dbReference type="EMBL" id="UOFX01000080">
    <property type="protein sequence ID" value="VAX10951.1"/>
    <property type="molecule type" value="Genomic_DNA"/>
</dbReference>
<dbReference type="Pfam" id="PF09699">
    <property type="entry name" value="Paired_CXXCH_1"/>
    <property type="match status" value="2"/>
</dbReference>
<organism evidence="2">
    <name type="scientific">hydrothermal vent metagenome</name>
    <dbReference type="NCBI Taxonomy" id="652676"/>
    <lineage>
        <taxon>unclassified sequences</taxon>
        <taxon>metagenomes</taxon>
        <taxon>ecological metagenomes</taxon>
    </lineage>
</organism>
<name>A0A3B1B9J7_9ZZZZ</name>
<protein>
    <submittedName>
        <fullName evidence="2">Cytochrome c family protein</fullName>
    </submittedName>
</protein>
<evidence type="ECO:0000259" key="1">
    <source>
        <dbReference type="Pfam" id="PF09699"/>
    </source>
</evidence>
<sequence length="715" mass="76458">MKKWCYCLFWRWLIILAVMLNGGLAMASIMNTKHNLSTDGAGSYRASAEQRVCLMCHTPHSGDPAVPLWNHTLSAATYTPYSSTTLNAAPGQPTGSSKLCLSCHDGTVAIGSLVNMPGSFGEAPEVYSGIISGLTDTLMLSPTNIGDDLSDDHPISFVYDNALASITGELKNPLLIPEPIKLEGGEVQCTSCHEPHSDDYPMFLRMSFTDGADFGSQLCLACHKKDGWLDVGNKHRESVATWNLADSNPWHLTALDVTLDTVQKNACESCHRSHGGLSNKRLLKQGGDEAVCLVCHGGSDPFLGNVSDGGDPTFNIQTYLEGSKYAHPITAYSGRHLPIRETIGVIQGVVREDKDNFGATPGTRHSECPDCHNPHFAKAGVSPNAEVSATDNTRSDAYEALEGVWGVTPISWPLSNWGTILRSQYAEVDNATQQYQICLKCHSDYAYDGATPPYSYASGFPGYVLTDQGREFNPNNASYHRVTDTATIVPNDFIMTVGATPYDYGSVSAPPFPSLLQGFTATSKMNCSDCHSDPDGMGAAPTGPKGPHGSDYPFILRAPWTQNTGQASYVSDHLCFECHVASVYTASGSILNWQNTGFSGTGLMDGSCGSVAGQENLHVYHSCKKDTPCMACHAAVPHGFNKASLLVFGRDIGSDAGADPEPYNRNSTRRASIGGLDYGIPSDATLTRLGTASAQSGNWIKSDCHTATGVGTCSP</sequence>
<dbReference type="Gene3D" id="1.10.1130.10">
    <property type="entry name" value="Flavocytochrome C3, Chain A"/>
    <property type="match status" value="1"/>
</dbReference>
<dbReference type="InterPro" id="IPR010177">
    <property type="entry name" value="Paired_CXXCH_1"/>
</dbReference>
<dbReference type="SUPFAM" id="SSF48695">
    <property type="entry name" value="Multiheme cytochromes"/>
    <property type="match status" value="2"/>
</dbReference>
<feature type="domain" description="Doubled CXXCH motif" evidence="1">
    <location>
        <begin position="188"/>
        <end position="226"/>
    </location>
</feature>
<dbReference type="Gene3D" id="3.90.10.10">
    <property type="entry name" value="Cytochrome C3"/>
    <property type="match status" value="1"/>
</dbReference>
<accession>A0A3B1B9J7</accession>
<gene>
    <name evidence="2" type="ORF">MNBD_GAMMA26-1784</name>
</gene>
<evidence type="ECO:0000313" key="2">
    <source>
        <dbReference type="EMBL" id="VAX10951.1"/>
    </source>
</evidence>